<keyword evidence="3" id="KW-0597">Phosphoprotein</keyword>
<reference evidence="12 13" key="1">
    <citation type="submission" date="2019-11" db="EMBL/GenBank/DDBJ databases">
        <title>Gracilibacillus salitolerans sp. nov., a moderate halophile isolated from a saline soil in northwest China.</title>
        <authorList>
            <person name="Gan L."/>
        </authorList>
    </citation>
    <scope>NUCLEOTIDE SEQUENCE [LARGE SCALE GENOMIC DNA]</scope>
    <source>
        <strain evidence="12 13">SCU50</strain>
    </source>
</reference>
<dbReference type="GO" id="GO:0005524">
    <property type="term" value="F:ATP binding"/>
    <property type="evidence" value="ECO:0007669"/>
    <property type="project" value="UniProtKB-KW"/>
</dbReference>
<keyword evidence="6" id="KW-0418">Kinase</keyword>
<dbReference type="Gene3D" id="3.40.50.300">
    <property type="entry name" value="P-loop containing nucleotide triphosphate hydrolases"/>
    <property type="match status" value="1"/>
</dbReference>
<dbReference type="SMART" id="SM00220">
    <property type="entry name" value="S_TKc"/>
    <property type="match status" value="1"/>
</dbReference>
<dbReference type="InterPro" id="IPR027417">
    <property type="entry name" value="P-loop_NTPase"/>
</dbReference>
<dbReference type="Pfam" id="PF00512">
    <property type="entry name" value="HisKA"/>
    <property type="match status" value="1"/>
</dbReference>
<dbReference type="Gene3D" id="3.30.450.40">
    <property type="match status" value="1"/>
</dbReference>
<feature type="domain" description="Protein kinase" evidence="10">
    <location>
        <begin position="7"/>
        <end position="274"/>
    </location>
</feature>
<sequence length="1735" mass="198990">MKKMSNYQLTDTIIATNSWALYKAVSNFNNRQALIKTIRNKAHPQSKAELIHEYYTLSDIDLYGVLKPVSLEKSKEQPYLVMEFFDGQRLTDWLRSNQVFDISTFLKIAIKLTSILASVHQKNIIHKSIQPDHILYDPDTDQLKLTGFHQSTMLSKEMPQADITPYQIEEVSYVSPEQTGRMNRPIDYRTDLYSLGILFYQLATGRVPFAMKDPVEVIHAHLAQTAMYPHEVNPTVPEILSNIIMKLLSKMPEQRYQSTYGLKKDLEKCSHSFYSDNHLELFSLGEHDASPMLEKPNKLYGRDRELEELIGKFEHVQHGEPALVLLPGPSGIGKTALVHKLHRPLLNKQGYFITGKFVQYQKHIPYAPIIEAFRSLIRQILSEDADSIQRWRDKLNLSLANNAWVIANFIPEIEWLIGKQEEGSDLPPQGVHNRFMLAVRKFVDVFATENHPLVLFIDDLQWADNATLDLMRHLLTNPDRRNLLIIGAYRDNEVSVGHPFEVFVNQINHTDVRVSTIPVHPLVKIHIEQWVEEILALEAMDAEPLVELIYRITRGNPFFIIQLLQLLNQEKMIHFDLSTATWHINLTTLKQIPMTDSMIDFIMKQINKLSSETKKLLRLAACIGSQFSLKLLATIAGKSYVTTANQLWNGLEEGVILPMDARYKWVYPNENEQLLNENPPNYRFLHDKIQQAFYTSMSKEEREQSHLTIAEELISHLTTDEIEEHIFSIVNHLNLCQSRLNLDQKKDLIKWNRMAGEQAKRAAAFKSGLTFYQNAFQLLPQDKWESDYEETYSVMVGYGESLYLNQFFEEAEDIFEETLLNPKTKQEKLYIYNLKITLYTHIHEVKQATNSGLDGLRLFGIEIKDNPNKSMVAKEYLLTKLALANKREEDLLELPPVTDKNQKMIMRTLINSNAPAYHFDQNLATILMLRALRLILKYGDMDLSALVYNNYALTLSAGFGDYQGSYQFGSLAIRHVEKSGNNALQARVYFVFGAFVNHWIKPIRYSLDYLEKSQQLCIESGNLHLAGANGAFIGLTQYLKGDNLEQVKEGIERQLSFAKKNEYAISNDYLSELLDWIAALSSPDKQPIWKFSEFTDDKSAAIIHKTTRLQMAYLFNHRSIAKSLMQELEPLVDNTMVLIVAPEYVLYHSLWIVRLMEEGEITRRNGLNKLKPNLKKLKKWAKHSPANYLHKYLLIRAEYQKLTGDNQAIDNYHQAIENAEENGFLQDVAIANHCVANFYIDKQIPKTAKSFVTEAYNGYINWGAVHIAEQIKQTYPDSLLQINTSPANNYHTKESLDTKAVFEAARVISSEVVLNQLISRLMNMVLTYAGAEHVSFLLPEDNKLELVAYNKINGSVEIFKQPQPLEHHSCVSSAIAYFVVNTREAVVLDHAAEQGPFIESRYIQKTQAKSVLCLPIINQDRLVAVLYMENNKSTHVFTHERLSFLTFLVSQAAVSIVNAYLYADLEEKVRKRTALLNETNQRLTKVNQQLNNSKEKMKHLLSNVSHDLQSPVAVVQGYVSALLDGLVDDPVKQKEYLQIIKNRIGGLDKLIKDLFDLSKLESGNMNFSMEAIPVDQLYEHFCNMFTLEIQQAGLDFNQRIESSDFTEEYPLVEVDVMRLEQVMTNLVTNAIKHTDKGTIEIALTISDANEVIFAVKDEGIGISKSDIPYVFDRYYTKSRGQGNGLGLAISEEIILCHKGRLWVDSKEQKGTIFYFSLPIFSDHIYHPLAKEETRL</sequence>
<keyword evidence="7" id="KW-0067">ATP-binding</keyword>
<dbReference type="Pfam" id="PF00069">
    <property type="entry name" value="Pkinase"/>
    <property type="match status" value="1"/>
</dbReference>
<evidence type="ECO:0000256" key="3">
    <source>
        <dbReference type="ARBA" id="ARBA00022553"/>
    </source>
</evidence>
<dbReference type="SMART" id="SM00387">
    <property type="entry name" value="HATPase_c"/>
    <property type="match status" value="1"/>
</dbReference>
<dbReference type="SUPFAM" id="SSF55874">
    <property type="entry name" value="ATPase domain of HSP90 chaperone/DNA topoisomerase II/histidine kinase"/>
    <property type="match status" value="1"/>
</dbReference>
<comment type="catalytic activity">
    <reaction evidence="1">
        <text>ATP + protein L-histidine = ADP + protein N-phospho-L-histidine.</text>
        <dbReference type="EC" id="2.7.13.3"/>
    </reaction>
</comment>
<keyword evidence="5" id="KW-0547">Nucleotide-binding</keyword>
<feature type="domain" description="Histidine kinase" evidence="11">
    <location>
        <begin position="1503"/>
        <end position="1721"/>
    </location>
</feature>
<dbReference type="InterPro" id="IPR003661">
    <property type="entry name" value="HisK_dim/P_dom"/>
</dbReference>
<dbReference type="SUPFAM" id="SSF55781">
    <property type="entry name" value="GAF domain-like"/>
    <property type="match status" value="1"/>
</dbReference>
<dbReference type="EMBL" id="CP045915">
    <property type="protein sequence ID" value="QGH36725.1"/>
    <property type="molecule type" value="Genomic_DNA"/>
</dbReference>
<evidence type="ECO:0000259" key="10">
    <source>
        <dbReference type="PROSITE" id="PS50011"/>
    </source>
</evidence>
<dbReference type="InterPro" id="IPR004358">
    <property type="entry name" value="Sig_transdc_His_kin-like_C"/>
</dbReference>
<dbReference type="InterPro" id="IPR003594">
    <property type="entry name" value="HATPase_dom"/>
</dbReference>
<keyword evidence="9" id="KW-0175">Coiled coil</keyword>
<gene>
    <name evidence="12" type="ORF">GI584_22885</name>
</gene>
<dbReference type="PROSITE" id="PS50109">
    <property type="entry name" value="HIS_KIN"/>
    <property type="match status" value="1"/>
</dbReference>
<dbReference type="InterPro" id="IPR036890">
    <property type="entry name" value="HATPase_C_sf"/>
</dbReference>
<dbReference type="SMART" id="SM00065">
    <property type="entry name" value="GAF"/>
    <property type="match status" value="1"/>
</dbReference>
<dbReference type="RefSeq" id="WP_153792753.1">
    <property type="nucleotide sequence ID" value="NZ_CP045915.1"/>
</dbReference>
<dbReference type="CDD" id="cd00082">
    <property type="entry name" value="HisKA"/>
    <property type="match status" value="1"/>
</dbReference>
<dbReference type="InterPro" id="IPR003018">
    <property type="entry name" value="GAF"/>
</dbReference>
<dbReference type="InterPro" id="IPR053159">
    <property type="entry name" value="Hybrid_Histidine_Kinase"/>
</dbReference>
<evidence type="ECO:0000313" key="12">
    <source>
        <dbReference type="EMBL" id="QGH36725.1"/>
    </source>
</evidence>
<dbReference type="SUPFAM" id="SSF52540">
    <property type="entry name" value="P-loop containing nucleoside triphosphate hydrolases"/>
    <property type="match status" value="1"/>
</dbReference>
<evidence type="ECO:0000256" key="2">
    <source>
        <dbReference type="ARBA" id="ARBA00012438"/>
    </source>
</evidence>
<dbReference type="Pfam" id="PF25503">
    <property type="entry name" value="TPR_CHK1"/>
    <property type="match status" value="1"/>
</dbReference>
<evidence type="ECO:0000256" key="7">
    <source>
        <dbReference type="ARBA" id="ARBA00022840"/>
    </source>
</evidence>
<dbReference type="Proteomes" id="UP000339690">
    <property type="component" value="Chromosome"/>
</dbReference>
<dbReference type="CDD" id="cd14014">
    <property type="entry name" value="STKc_PknB_like"/>
    <property type="match status" value="1"/>
</dbReference>
<dbReference type="KEGG" id="grc:GI584_22885"/>
<dbReference type="PRINTS" id="PR00344">
    <property type="entry name" value="BCTRLSENSOR"/>
</dbReference>
<evidence type="ECO:0000256" key="6">
    <source>
        <dbReference type="ARBA" id="ARBA00022777"/>
    </source>
</evidence>
<dbReference type="InterPro" id="IPR041664">
    <property type="entry name" value="AAA_16"/>
</dbReference>
<evidence type="ECO:0000256" key="8">
    <source>
        <dbReference type="ARBA" id="ARBA00023012"/>
    </source>
</evidence>
<name>A0A5Q2TPP9_9BACI</name>
<dbReference type="Pfam" id="PF01590">
    <property type="entry name" value="GAF"/>
    <property type="match status" value="1"/>
</dbReference>
<dbReference type="Pfam" id="PF13191">
    <property type="entry name" value="AAA_16"/>
    <property type="match status" value="1"/>
</dbReference>
<protein>
    <recommendedName>
        <fullName evidence="2">histidine kinase</fullName>
        <ecNumber evidence="2">2.7.13.3</ecNumber>
    </recommendedName>
</protein>
<dbReference type="InterPro" id="IPR036097">
    <property type="entry name" value="HisK_dim/P_sf"/>
</dbReference>
<accession>A0A5Q2TPP9</accession>
<dbReference type="Gene3D" id="3.30.565.10">
    <property type="entry name" value="Histidine kinase-like ATPase, C-terminal domain"/>
    <property type="match status" value="1"/>
</dbReference>
<dbReference type="PROSITE" id="PS50011">
    <property type="entry name" value="PROTEIN_KINASE_DOM"/>
    <property type="match status" value="1"/>
</dbReference>
<feature type="coiled-coil region" evidence="9">
    <location>
        <begin position="1462"/>
        <end position="1503"/>
    </location>
</feature>
<evidence type="ECO:0000256" key="1">
    <source>
        <dbReference type="ARBA" id="ARBA00000085"/>
    </source>
</evidence>
<dbReference type="Gene3D" id="1.10.287.130">
    <property type="match status" value="1"/>
</dbReference>
<evidence type="ECO:0000256" key="4">
    <source>
        <dbReference type="ARBA" id="ARBA00022679"/>
    </source>
</evidence>
<dbReference type="Gene3D" id="1.10.510.10">
    <property type="entry name" value="Transferase(Phosphotransferase) domain 1"/>
    <property type="match status" value="1"/>
</dbReference>
<evidence type="ECO:0000313" key="13">
    <source>
        <dbReference type="Proteomes" id="UP000339690"/>
    </source>
</evidence>
<dbReference type="EC" id="2.7.13.3" evidence="2"/>
<evidence type="ECO:0000256" key="5">
    <source>
        <dbReference type="ARBA" id="ARBA00022741"/>
    </source>
</evidence>
<evidence type="ECO:0000256" key="9">
    <source>
        <dbReference type="SAM" id="Coils"/>
    </source>
</evidence>
<dbReference type="PANTHER" id="PTHR43642">
    <property type="entry name" value="HYBRID SIGNAL TRANSDUCTION HISTIDINE KINASE G"/>
    <property type="match status" value="1"/>
</dbReference>
<proteinExistence type="predicted"/>
<dbReference type="SMART" id="SM00388">
    <property type="entry name" value="HisKA"/>
    <property type="match status" value="1"/>
</dbReference>
<dbReference type="InterPro" id="IPR011009">
    <property type="entry name" value="Kinase-like_dom_sf"/>
</dbReference>
<keyword evidence="4" id="KW-0808">Transferase</keyword>
<dbReference type="GO" id="GO:0000155">
    <property type="term" value="F:phosphorelay sensor kinase activity"/>
    <property type="evidence" value="ECO:0007669"/>
    <property type="project" value="InterPro"/>
</dbReference>
<keyword evidence="8" id="KW-0902">Two-component regulatory system</keyword>
<dbReference type="PANTHER" id="PTHR43642:SF1">
    <property type="entry name" value="HYBRID SIGNAL TRANSDUCTION HISTIDINE KINASE G"/>
    <property type="match status" value="1"/>
</dbReference>
<keyword evidence="13" id="KW-1185">Reference proteome</keyword>
<organism evidence="12 13">
    <name type="scientific">Gracilibacillus salitolerans</name>
    <dbReference type="NCBI Taxonomy" id="2663022"/>
    <lineage>
        <taxon>Bacteria</taxon>
        <taxon>Bacillati</taxon>
        <taxon>Bacillota</taxon>
        <taxon>Bacilli</taxon>
        <taxon>Bacillales</taxon>
        <taxon>Bacillaceae</taxon>
        <taxon>Gracilibacillus</taxon>
    </lineage>
</organism>
<dbReference type="SUPFAM" id="SSF47384">
    <property type="entry name" value="Homodimeric domain of signal transducing histidine kinase"/>
    <property type="match status" value="1"/>
</dbReference>
<dbReference type="SUPFAM" id="SSF56112">
    <property type="entry name" value="Protein kinase-like (PK-like)"/>
    <property type="match status" value="1"/>
</dbReference>
<dbReference type="Pfam" id="PF02518">
    <property type="entry name" value="HATPase_c"/>
    <property type="match status" value="1"/>
</dbReference>
<dbReference type="InterPro" id="IPR000719">
    <property type="entry name" value="Prot_kinase_dom"/>
</dbReference>
<evidence type="ECO:0000259" key="11">
    <source>
        <dbReference type="PROSITE" id="PS50109"/>
    </source>
</evidence>
<dbReference type="InterPro" id="IPR029016">
    <property type="entry name" value="GAF-like_dom_sf"/>
</dbReference>
<dbReference type="InterPro" id="IPR005467">
    <property type="entry name" value="His_kinase_dom"/>
</dbReference>